<dbReference type="PANTHER" id="PTHR10773">
    <property type="entry name" value="DNA-DIRECTED RNA POLYMERASES I, II, AND III SUBUNIT RPABC2"/>
    <property type="match status" value="1"/>
</dbReference>
<proteinExistence type="predicted"/>
<protein>
    <submittedName>
        <fullName evidence="3">Uncharacterized protein</fullName>
    </submittedName>
</protein>
<name>A0A9P0LPF8_ACAOB</name>
<dbReference type="AlphaFoldDB" id="A0A9P0LPF8"/>
<evidence type="ECO:0000313" key="3">
    <source>
        <dbReference type="EMBL" id="CAH1998453.1"/>
    </source>
</evidence>
<keyword evidence="4" id="KW-1185">Reference proteome</keyword>
<dbReference type="PANTHER" id="PTHR10773:SF19">
    <property type="match status" value="1"/>
</dbReference>
<dbReference type="OrthoDB" id="6136790at2759"/>
<feature type="compositionally biased region" description="Basic and acidic residues" evidence="2">
    <location>
        <begin position="178"/>
        <end position="188"/>
    </location>
</feature>
<evidence type="ECO:0000256" key="1">
    <source>
        <dbReference type="SAM" id="Coils"/>
    </source>
</evidence>
<comment type="caution">
    <text evidence="3">The sequence shown here is derived from an EMBL/GenBank/DDBJ whole genome shotgun (WGS) entry which is preliminary data.</text>
</comment>
<sequence>MNERCRPVSRAMQMVLMAKNTPLGDNTVQNTDMDLTIDNHVELGVDTTVSLETSNISDTSRLILENDISALCVMSDEQILEIVDENLQILEEEISNAAEKSNAFEVRKEDDNEQEIESHLNTVENNMEIIAKTTENPNTISEITVRRRSNVKNYLRDWDQKINQRKREKGVQYKGKKKQPEGWTYDRPRPSRFLADPCHCKRGKKGETKFKCSTIGEERRRKIFNTFWNKMSWTEKKMFVKGFVKIDKVKRRRGTNDISRRNYSMTYTLKNGLEDVMVCKNMFVATLGLKGRTVVEWVKEHLENIESTEITEGPPINRIGIVKQAKLESSNTGVLQFFGSLAKMESHYCRATSKKVYLEPLWISKASLYKFYKSKYSIENKVQPVSQAKFDTTLKEPNLSLFCPKKDECDVCVGYRTSNVNAENYKLHQELKEEARAEKAADKLSSDAVVFAVDLQSVLLSPKTNVSNMYYKTKLIVHNYTIYNLKTKEVYCYLWNEAEGQLTSNEFSSILVHFLETEEERPFGPAPDVTRRLGASTTNLGKPELHGSPPYYRSNTSAGSSSSNSTSSSE</sequence>
<reference evidence="3" key="1">
    <citation type="submission" date="2022-03" db="EMBL/GenBank/DDBJ databases">
        <authorList>
            <person name="Sayadi A."/>
        </authorList>
    </citation>
    <scope>NUCLEOTIDE SEQUENCE</scope>
</reference>
<accession>A0A9P0LPF8</accession>
<dbReference type="Proteomes" id="UP001152888">
    <property type="component" value="Unassembled WGS sequence"/>
</dbReference>
<organism evidence="3 4">
    <name type="scientific">Acanthoscelides obtectus</name>
    <name type="common">Bean weevil</name>
    <name type="synonym">Bruchus obtectus</name>
    <dbReference type="NCBI Taxonomy" id="200917"/>
    <lineage>
        <taxon>Eukaryota</taxon>
        <taxon>Metazoa</taxon>
        <taxon>Ecdysozoa</taxon>
        <taxon>Arthropoda</taxon>
        <taxon>Hexapoda</taxon>
        <taxon>Insecta</taxon>
        <taxon>Pterygota</taxon>
        <taxon>Neoptera</taxon>
        <taxon>Endopterygota</taxon>
        <taxon>Coleoptera</taxon>
        <taxon>Polyphaga</taxon>
        <taxon>Cucujiformia</taxon>
        <taxon>Chrysomeloidea</taxon>
        <taxon>Chrysomelidae</taxon>
        <taxon>Bruchinae</taxon>
        <taxon>Bruchini</taxon>
        <taxon>Acanthoscelides</taxon>
    </lineage>
</organism>
<evidence type="ECO:0000313" key="4">
    <source>
        <dbReference type="Proteomes" id="UP001152888"/>
    </source>
</evidence>
<evidence type="ECO:0000256" key="2">
    <source>
        <dbReference type="SAM" id="MobiDB-lite"/>
    </source>
</evidence>
<gene>
    <name evidence="3" type="ORF">ACAOBT_LOCUS24395</name>
</gene>
<feature type="region of interest" description="Disordered" evidence="2">
    <location>
        <begin position="521"/>
        <end position="570"/>
    </location>
</feature>
<feature type="region of interest" description="Disordered" evidence="2">
    <location>
        <begin position="166"/>
        <end position="188"/>
    </location>
</feature>
<feature type="coiled-coil region" evidence="1">
    <location>
        <begin position="80"/>
        <end position="107"/>
    </location>
</feature>
<keyword evidence="1" id="KW-0175">Coiled coil</keyword>
<dbReference type="EMBL" id="CAKOFQ010007331">
    <property type="protein sequence ID" value="CAH1998453.1"/>
    <property type="molecule type" value="Genomic_DNA"/>
</dbReference>
<feature type="compositionally biased region" description="Low complexity" evidence="2">
    <location>
        <begin position="554"/>
        <end position="570"/>
    </location>
</feature>